<dbReference type="Gene3D" id="3.40.50.720">
    <property type="entry name" value="NAD(P)-binding Rossmann-like Domain"/>
    <property type="match status" value="1"/>
</dbReference>
<comment type="similarity">
    <text evidence="1">Belongs to the fatty acyl-CoA reductase family.</text>
</comment>
<keyword evidence="1" id="KW-0444">Lipid biosynthesis</keyword>
<comment type="catalytic activity">
    <reaction evidence="1">
        <text>a long-chain fatty acyl-CoA + 2 NADPH + 2 H(+) = a long-chain primary fatty alcohol + 2 NADP(+) + CoA</text>
        <dbReference type="Rhea" id="RHEA:52716"/>
        <dbReference type="ChEBI" id="CHEBI:15378"/>
        <dbReference type="ChEBI" id="CHEBI:57287"/>
        <dbReference type="ChEBI" id="CHEBI:57783"/>
        <dbReference type="ChEBI" id="CHEBI:58349"/>
        <dbReference type="ChEBI" id="CHEBI:77396"/>
        <dbReference type="ChEBI" id="CHEBI:83139"/>
        <dbReference type="EC" id="1.2.1.84"/>
    </reaction>
</comment>
<protein>
    <recommendedName>
        <fullName evidence="1">Fatty acyl-CoA reductase</fullName>
        <ecNumber evidence="1">1.2.1.84</ecNumber>
    </recommendedName>
</protein>
<dbReference type="EMBL" id="OC317483">
    <property type="protein sequence ID" value="CAD7397173.1"/>
    <property type="molecule type" value="Genomic_DNA"/>
</dbReference>
<sequence length="96" mass="10939">MEIETECFKEIQSLTKGHAPQSQGTAIQEFYRDCNVFVTGGTGFMGKVLIEKLLRSCPDIGRIFIVVRPKRGKTVEERKEKLLNGVYIILYSKLDK</sequence>
<evidence type="ECO:0000256" key="1">
    <source>
        <dbReference type="RuleBase" id="RU363097"/>
    </source>
</evidence>
<dbReference type="GO" id="GO:0080019">
    <property type="term" value="F:alcohol-forming very long-chain fatty acyl-CoA reductase activity"/>
    <property type="evidence" value="ECO:0007669"/>
    <property type="project" value="InterPro"/>
</dbReference>
<dbReference type="SUPFAM" id="SSF51735">
    <property type="entry name" value="NAD(P)-binding Rossmann-fold domains"/>
    <property type="match status" value="1"/>
</dbReference>
<dbReference type="GO" id="GO:0035336">
    <property type="term" value="P:long-chain fatty-acyl-CoA metabolic process"/>
    <property type="evidence" value="ECO:0007669"/>
    <property type="project" value="TreeGrafter"/>
</dbReference>
<dbReference type="Pfam" id="PF07993">
    <property type="entry name" value="NAD_binding_4"/>
    <property type="match status" value="1"/>
</dbReference>
<dbReference type="AlphaFoldDB" id="A0A7R9CIC8"/>
<gene>
    <name evidence="3" type="ORF">TCEB3V08_LOCUS3958</name>
</gene>
<evidence type="ECO:0000259" key="2">
    <source>
        <dbReference type="Pfam" id="PF07993"/>
    </source>
</evidence>
<name>A0A7R9CIC8_TIMCR</name>
<dbReference type="InterPro" id="IPR026055">
    <property type="entry name" value="FAR"/>
</dbReference>
<dbReference type="InterPro" id="IPR013120">
    <property type="entry name" value="FAR_NAD-bd"/>
</dbReference>
<keyword evidence="1" id="KW-0560">Oxidoreductase</keyword>
<comment type="function">
    <text evidence="1">Catalyzes the reduction of fatty acyl-CoA to fatty alcohols.</text>
</comment>
<feature type="domain" description="Thioester reductase (TE)" evidence="2">
    <location>
        <begin position="38"/>
        <end position="82"/>
    </location>
</feature>
<dbReference type="GO" id="GO:0102965">
    <property type="term" value="F:alcohol-forming long-chain fatty acyl-CoA reductase activity"/>
    <property type="evidence" value="ECO:0007669"/>
    <property type="project" value="UniProtKB-EC"/>
</dbReference>
<dbReference type="PANTHER" id="PTHR11011">
    <property type="entry name" value="MALE STERILITY PROTEIN 2-RELATED"/>
    <property type="match status" value="1"/>
</dbReference>
<keyword evidence="1" id="KW-0443">Lipid metabolism</keyword>
<keyword evidence="1" id="KW-0521">NADP</keyword>
<organism evidence="3">
    <name type="scientific">Timema cristinae</name>
    <name type="common">Walking stick</name>
    <dbReference type="NCBI Taxonomy" id="61476"/>
    <lineage>
        <taxon>Eukaryota</taxon>
        <taxon>Metazoa</taxon>
        <taxon>Ecdysozoa</taxon>
        <taxon>Arthropoda</taxon>
        <taxon>Hexapoda</taxon>
        <taxon>Insecta</taxon>
        <taxon>Pterygota</taxon>
        <taxon>Neoptera</taxon>
        <taxon>Polyneoptera</taxon>
        <taxon>Phasmatodea</taxon>
        <taxon>Timematodea</taxon>
        <taxon>Timematoidea</taxon>
        <taxon>Timematidae</taxon>
        <taxon>Timema</taxon>
    </lineage>
</organism>
<dbReference type="PANTHER" id="PTHR11011:SF116">
    <property type="entry name" value="FATTY ACYL-COA REDUCTASE CG5065-RELATED"/>
    <property type="match status" value="1"/>
</dbReference>
<proteinExistence type="inferred from homology"/>
<dbReference type="EC" id="1.2.1.84" evidence="1"/>
<dbReference type="InterPro" id="IPR036291">
    <property type="entry name" value="NAD(P)-bd_dom_sf"/>
</dbReference>
<accession>A0A7R9CIC8</accession>
<evidence type="ECO:0000313" key="3">
    <source>
        <dbReference type="EMBL" id="CAD7397173.1"/>
    </source>
</evidence>
<dbReference type="GO" id="GO:0005777">
    <property type="term" value="C:peroxisome"/>
    <property type="evidence" value="ECO:0007669"/>
    <property type="project" value="TreeGrafter"/>
</dbReference>
<reference evidence="3" key="1">
    <citation type="submission" date="2020-11" db="EMBL/GenBank/DDBJ databases">
        <authorList>
            <person name="Tran Van P."/>
        </authorList>
    </citation>
    <scope>NUCLEOTIDE SEQUENCE</scope>
</reference>